<evidence type="ECO:0000313" key="2">
    <source>
        <dbReference type="Proteomes" id="UP001571476"/>
    </source>
</evidence>
<evidence type="ECO:0000313" key="1">
    <source>
        <dbReference type="EMBL" id="MFA3840027.1"/>
    </source>
</evidence>
<dbReference type="RefSeq" id="WP_372564697.1">
    <property type="nucleotide sequence ID" value="NZ_JBGOSP010000015.1"/>
</dbReference>
<keyword evidence="2" id="KW-1185">Reference proteome</keyword>
<dbReference type="Proteomes" id="UP001571476">
    <property type="component" value="Unassembled WGS sequence"/>
</dbReference>
<proteinExistence type="predicted"/>
<gene>
    <name evidence="1" type="ORF">ACEG43_28255</name>
</gene>
<protein>
    <submittedName>
        <fullName evidence="1">Uncharacterized protein</fullName>
    </submittedName>
</protein>
<name>A0ABV4SNI8_9ACTN</name>
<reference evidence="1 2" key="1">
    <citation type="submission" date="2024-08" db="EMBL/GenBank/DDBJ databases">
        <title>Genome sequence of Streptomyces aureus CACIA-1.46HGO.</title>
        <authorList>
            <person name="Evangelista-Martinez Z."/>
        </authorList>
    </citation>
    <scope>NUCLEOTIDE SEQUENCE [LARGE SCALE GENOMIC DNA]</scope>
    <source>
        <strain evidence="1 2">CACIA-1.46HGO</strain>
    </source>
</reference>
<accession>A0ABV4SNI8</accession>
<sequence>MQAREGGGLVVKKVVGGVALGAVAVGAGLWGVLEPSGAREAQAASPAAFKLWAGAAHAAVTREGGTATFNQRNGNGVSGAHQFGLRNGGHATIRIRDLDQTPEKATMLEGRTYSLTFACAGSGKFTVHAVGAKALRRDMYCTPTKKIETVSLNHLEGSRTGEQRWDGRMDLTITTQGVQGVLSWHAAQMFIAD</sequence>
<comment type="caution">
    <text evidence="1">The sequence shown here is derived from an EMBL/GenBank/DDBJ whole genome shotgun (WGS) entry which is preliminary data.</text>
</comment>
<organism evidence="1 2">
    <name type="scientific">Streptomyces aureus</name>
    <dbReference type="NCBI Taxonomy" id="193461"/>
    <lineage>
        <taxon>Bacteria</taxon>
        <taxon>Bacillati</taxon>
        <taxon>Actinomycetota</taxon>
        <taxon>Actinomycetes</taxon>
        <taxon>Kitasatosporales</taxon>
        <taxon>Streptomycetaceae</taxon>
        <taxon>Streptomyces</taxon>
    </lineage>
</organism>
<dbReference type="EMBL" id="JBGOSP010000015">
    <property type="protein sequence ID" value="MFA3840027.1"/>
    <property type="molecule type" value="Genomic_DNA"/>
</dbReference>